<dbReference type="GO" id="GO:0005524">
    <property type="term" value="F:ATP binding"/>
    <property type="evidence" value="ECO:0007669"/>
    <property type="project" value="UniProtKB-KW"/>
</dbReference>
<evidence type="ECO:0000256" key="4">
    <source>
        <dbReference type="ARBA" id="ARBA00022840"/>
    </source>
</evidence>
<evidence type="ECO:0000313" key="9">
    <source>
        <dbReference type="Proteomes" id="UP000479756"/>
    </source>
</evidence>
<evidence type="ECO:0000256" key="6">
    <source>
        <dbReference type="SAM" id="MobiDB-lite"/>
    </source>
</evidence>
<evidence type="ECO:0000259" key="7">
    <source>
        <dbReference type="PROSITE" id="PS50893"/>
    </source>
</evidence>
<keyword evidence="2" id="KW-0813">Transport</keyword>
<dbReference type="GO" id="GO:0016887">
    <property type="term" value="F:ATP hydrolysis activity"/>
    <property type="evidence" value="ECO:0007669"/>
    <property type="project" value="InterPro"/>
</dbReference>
<dbReference type="GO" id="GO:0005886">
    <property type="term" value="C:plasma membrane"/>
    <property type="evidence" value="ECO:0007669"/>
    <property type="project" value="UniProtKB-SubCell"/>
</dbReference>
<evidence type="ECO:0000256" key="2">
    <source>
        <dbReference type="ARBA" id="ARBA00022448"/>
    </source>
</evidence>
<protein>
    <submittedName>
        <fullName evidence="8">ATP-binding cassette domain-containing protein</fullName>
    </submittedName>
</protein>
<dbReference type="EMBL" id="JAAGWZ010000001">
    <property type="protein sequence ID" value="NEM90556.1"/>
    <property type="molecule type" value="Genomic_DNA"/>
</dbReference>
<keyword evidence="3" id="KW-0547">Nucleotide-binding</keyword>
<evidence type="ECO:0000256" key="1">
    <source>
        <dbReference type="ARBA" id="ARBA00004202"/>
    </source>
</evidence>
<dbReference type="PANTHER" id="PTHR42711:SF19">
    <property type="entry name" value="DOXORUBICIN RESISTANCE ATP-BINDING PROTEIN DRRA"/>
    <property type="match status" value="1"/>
</dbReference>
<dbReference type="InterPro" id="IPR027417">
    <property type="entry name" value="P-loop_NTPase"/>
</dbReference>
<reference evidence="8 9" key="1">
    <citation type="journal article" date="2014" name="Int. J. Syst. Evol. Microbiol.">
        <title>Description of Galbitalea soli gen. nov., sp. nov., and Frondihabitans sucicola sp. nov.</title>
        <authorList>
            <person name="Kim S.J."/>
            <person name="Lim J.M."/>
            <person name="Ahn J.H."/>
            <person name="Weon H.Y."/>
            <person name="Hamada M."/>
            <person name="Suzuki K."/>
            <person name="Ahn T.Y."/>
            <person name="Kwon S.W."/>
        </authorList>
    </citation>
    <scope>NUCLEOTIDE SEQUENCE [LARGE SCALE GENOMIC DNA]</scope>
    <source>
        <strain evidence="8 9">NBRC 108727</strain>
    </source>
</reference>
<dbReference type="Pfam" id="PF00005">
    <property type="entry name" value="ABC_tran"/>
    <property type="match status" value="1"/>
</dbReference>
<proteinExistence type="predicted"/>
<dbReference type="Proteomes" id="UP000479756">
    <property type="component" value="Unassembled WGS sequence"/>
</dbReference>
<dbReference type="InterPro" id="IPR003593">
    <property type="entry name" value="AAA+_ATPase"/>
</dbReference>
<dbReference type="SUPFAM" id="SSF52540">
    <property type="entry name" value="P-loop containing nucleoside triphosphate hydrolases"/>
    <property type="match status" value="1"/>
</dbReference>
<keyword evidence="9" id="KW-1185">Reference proteome</keyword>
<organism evidence="8 9">
    <name type="scientific">Galbitalea soli</name>
    <dbReference type="NCBI Taxonomy" id="1268042"/>
    <lineage>
        <taxon>Bacteria</taxon>
        <taxon>Bacillati</taxon>
        <taxon>Actinomycetota</taxon>
        <taxon>Actinomycetes</taxon>
        <taxon>Micrococcales</taxon>
        <taxon>Microbacteriaceae</taxon>
        <taxon>Galbitalea</taxon>
    </lineage>
</organism>
<dbReference type="GO" id="GO:0046677">
    <property type="term" value="P:response to antibiotic"/>
    <property type="evidence" value="ECO:0007669"/>
    <property type="project" value="UniProtKB-KW"/>
</dbReference>
<dbReference type="PANTHER" id="PTHR42711">
    <property type="entry name" value="ABC TRANSPORTER ATP-BINDING PROTEIN"/>
    <property type="match status" value="1"/>
</dbReference>
<gene>
    <name evidence="8" type="ORF">G3T37_04220</name>
</gene>
<feature type="region of interest" description="Disordered" evidence="6">
    <location>
        <begin position="1"/>
        <end position="114"/>
    </location>
</feature>
<keyword evidence="5" id="KW-0046">Antibiotic resistance</keyword>
<keyword evidence="4 8" id="KW-0067">ATP-binding</keyword>
<dbReference type="SMART" id="SM00382">
    <property type="entry name" value="AAA"/>
    <property type="match status" value="1"/>
</dbReference>
<feature type="compositionally biased region" description="Low complexity" evidence="6">
    <location>
        <begin position="42"/>
        <end position="84"/>
    </location>
</feature>
<comment type="subcellular location">
    <subcellularLocation>
        <location evidence="1">Cell membrane</location>
        <topology evidence="1">Peripheral membrane protein</topology>
    </subcellularLocation>
</comment>
<evidence type="ECO:0000313" key="8">
    <source>
        <dbReference type="EMBL" id="NEM90556.1"/>
    </source>
</evidence>
<name>A0A7C9TP86_9MICO</name>
<accession>A0A7C9TP86</accession>
<dbReference type="InterPro" id="IPR050763">
    <property type="entry name" value="ABC_transporter_ATP-binding"/>
</dbReference>
<sequence length="373" mass="38712">MRRASTPANRASVPGAADADSAPAPKATTPKKSAPKTPAPKTPAAKSPAARTPAAKSPAARSPRTAAPARTTPAAKAAAPSAPARAKRAPAAKTPSRAVAVATTPVEQPAPEPVAEPAVPREIVLAIRGLRKRFDSTIAVAGIDLDVYAGSFFGVVGPNGAGKTTTLSMITGLLRPDAGSVTVHGADVWGDPVTAKRNMGVLPDRLRLFDRLTGAQLLYYSGVLRGLDRDTVVARTADLANAFGFEDALDRLVTDYSAGMTKKVALAAALIHSPRLLVLDEPFESVDPVSAANVTAILKRYVAAGGTVVLSSHSMDLIQRICDYVAVVVDGAVLDTGTMAKVRGDKTLEERFVELAGGRTDTEGMEWLHTFSA</sequence>
<dbReference type="CDD" id="cd03230">
    <property type="entry name" value="ABC_DR_subfamily_A"/>
    <property type="match status" value="1"/>
</dbReference>
<dbReference type="InterPro" id="IPR003439">
    <property type="entry name" value="ABC_transporter-like_ATP-bd"/>
</dbReference>
<comment type="caution">
    <text evidence="8">The sequence shown here is derived from an EMBL/GenBank/DDBJ whole genome shotgun (WGS) entry which is preliminary data.</text>
</comment>
<dbReference type="PROSITE" id="PS50893">
    <property type="entry name" value="ABC_TRANSPORTER_2"/>
    <property type="match status" value="1"/>
</dbReference>
<dbReference type="AlphaFoldDB" id="A0A7C9TP86"/>
<feature type="compositionally biased region" description="Low complexity" evidence="6">
    <location>
        <begin position="16"/>
        <end position="36"/>
    </location>
</feature>
<evidence type="ECO:0000256" key="5">
    <source>
        <dbReference type="ARBA" id="ARBA00023251"/>
    </source>
</evidence>
<evidence type="ECO:0000256" key="3">
    <source>
        <dbReference type="ARBA" id="ARBA00022741"/>
    </source>
</evidence>
<dbReference type="Gene3D" id="3.40.50.300">
    <property type="entry name" value="P-loop containing nucleotide triphosphate hydrolases"/>
    <property type="match status" value="1"/>
</dbReference>
<feature type="domain" description="ABC transporter" evidence="7">
    <location>
        <begin position="125"/>
        <end position="355"/>
    </location>
</feature>